<feature type="domain" description="DM2" evidence="2">
    <location>
        <begin position="206"/>
        <end position="283"/>
    </location>
</feature>
<dbReference type="PROSITE" id="PS51925">
    <property type="entry name" value="SWIB_MDM2"/>
    <property type="match status" value="1"/>
</dbReference>
<protein>
    <submittedName>
        <fullName evidence="4">Uncharacterized protein</fullName>
    </submittedName>
</protein>
<dbReference type="InterPro" id="IPR036885">
    <property type="entry name" value="SWIB_MDM2_dom_sf"/>
</dbReference>
<dbReference type="SUPFAM" id="SSF47592">
    <property type="entry name" value="SWIB/MDM2 domain"/>
    <property type="match status" value="1"/>
</dbReference>
<dbReference type="AlphaFoldDB" id="A0A383UIG9"/>
<gene>
    <name evidence="4" type="ORF">BLGHR1_10362</name>
</gene>
<dbReference type="InterPro" id="IPR019835">
    <property type="entry name" value="SWIB_domain"/>
</dbReference>
<feature type="compositionally biased region" description="Basic residues" evidence="1">
    <location>
        <begin position="159"/>
        <end position="172"/>
    </location>
</feature>
<evidence type="ECO:0000256" key="1">
    <source>
        <dbReference type="SAM" id="MobiDB-lite"/>
    </source>
</evidence>
<feature type="region of interest" description="Disordered" evidence="1">
    <location>
        <begin position="92"/>
        <end position="203"/>
    </location>
</feature>
<dbReference type="Pfam" id="PF08766">
    <property type="entry name" value="DEK_C"/>
    <property type="match status" value="1"/>
</dbReference>
<dbReference type="InterPro" id="IPR003121">
    <property type="entry name" value="SWIB_MDM2_domain"/>
</dbReference>
<accession>A0A383UIG9</accession>
<dbReference type="EMBL" id="UNSH01000001">
    <property type="protein sequence ID" value="SZE99612.1"/>
    <property type="molecule type" value="Genomic_DNA"/>
</dbReference>
<organism evidence="4 5">
    <name type="scientific">Blumeria hordei</name>
    <name type="common">Barley powdery mildew</name>
    <name type="synonym">Blumeria graminis f. sp. hordei</name>
    <dbReference type="NCBI Taxonomy" id="2867405"/>
    <lineage>
        <taxon>Eukaryota</taxon>
        <taxon>Fungi</taxon>
        <taxon>Dikarya</taxon>
        <taxon>Ascomycota</taxon>
        <taxon>Pezizomycotina</taxon>
        <taxon>Leotiomycetes</taxon>
        <taxon>Erysiphales</taxon>
        <taxon>Erysiphaceae</taxon>
        <taxon>Blumeria</taxon>
    </lineage>
</organism>
<name>A0A383UIG9_BLUHO</name>
<evidence type="ECO:0000313" key="4">
    <source>
        <dbReference type="EMBL" id="SZE99612.1"/>
    </source>
</evidence>
<proteinExistence type="predicted"/>
<feature type="compositionally biased region" description="Polar residues" evidence="1">
    <location>
        <begin position="144"/>
        <end position="155"/>
    </location>
</feature>
<dbReference type="InterPro" id="IPR014876">
    <property type="entry name" value="DEK_C"/>
</dbReference>
<reference evidence="4 5" key="1">
    <citation type="submission" date="2017-11" db="EMBL/GenBank/DDBJ databases">
        <authorList>
            <person name="Kracher B."/>
        </authorList>
    </citation>
    <scope>NUCLEOTIDE SEQUENCE [LARGE SCALE GENOMIC DNA]</scope>
    <source>
        <strain evidence="4 5">RACE1</strain>
    </source>
</reference>
<feature type="compositionally biased region" description="Basic and acidic residues" evidence="1">
    <location>
        <begin position="173"/>
        <end position="183"/>
    </location>
</feature>
<dbReference type="SMART" id="SM00151">
    <property type="entry name" value="SWIB"/>
    <property type="match status" value="1"/>
</dbReference>
<feature type="compositionally biased region" description="Basic and acidic residues" evidence="1">
    <location>
        <begin position="92"/>
        <end position="116"/>
    </location>
</feature>
<evidence type="ECO:0000313" key="5">
    <source>
        <dbReference type="Proteomes" id="UP000275772"/>
    </source>
</evidence>
<evidence type="ECO:0000259" key="3">
    <source>
        <dbReference type="PROSITE" id="PS51998"/>
    </source>
</evidence>
<dbReference type="VEuPathDB" id="FungiDB:BLGHR1_10362"/>
<feature type="compositionally biased region" description="Basic and acidic residues" evidence="1">
    <location>
        <begin position="194"/>
        <end position="203"/>
    </location>
</feature>
<dbReference type="PANTHER" id="PTHR13844">
    <property type="entry name" value="SWI/SNF-RELATED MATRIX-ASSOCIATED ACTIN-DEPENDENT REGULATOR OF CHROMATIN SUBFAMILY D"/>
    <property type="match status" value="1"/>
</dbReference>
<dbReference type="SUPFAM" id="SSF109715">
    <property type="entry name" value="DEK C-terminal domain"/>
    <property type="match status" value="1"/>
</dbReference>
<dbReference type="Gene3D" id="1.10.10.60">
    <property type="entry name" value="Homeodomain-like"/>
    <property type="match status" value="1"/>
</dbReference>
<dbReference type="Proteomes" id="UP000275772">
    <property type="component" value="Unassembled WGS sequence"/>
</dbReference>
<evidence type="ECO:0000259" key="2">
    <source>
        <dbReference type="PROSITE" id="PS51925"/>
    </source>
</evidence>
<dbReference type="PROSITE" id="PS51998">
    <property type="entry name" value="DEK_C"/>
    <property type="match status" value="1"/>
</dbReference>
<dbReference type="CDD" id="cd10567">
    <property type="entry name" value="SWIB-MDM2_like"/>
    <property type="match status" value="1"/>
</dbReference>
<sequence>MSSQITTDEPERYTALIDTMFADSDLETITAKQVRKALMLRVGKDLSYQKEAIQALIMERFDIAASSKDHSIIKTESPISAASHGHEISALRAAQERPVKREIDNELSSDAKDTFTAKKRQKKEKEKSDSKEIDDEKLAKMLQAQENRNARTTRGASGHQRRTKTNGKRSKLKKSEGKIKVNEDSDNDETGDNCEVKDTEGKKNSGFHKQYNLSAPLAQLLGTQILSRPQVVKNIWAYIKAQGLQDPTDKRQIICDHSMQLVFKQERVHMFTMNKILSKQLYDIED</sequence>
<dbReference type="Pfam" id="PF02201">
    <property type="entry name" value="SWIB"/>
    <property type="match status" value="1"/>
</dbReference>
<feature type="compositionally biased region" description="Basic and acidic residues" evidence="1">
    <location>
        <begin position="123"/>
        <end position="139"/>
    </location>
</feature>
<feature type="domain" description="DEK-C" evidence="3">
    <location>
        <begin position="7"/>
        <end position="62"/>
    </location>
</feature>
<dbReference type="Gene3D" id="1.10.245.10">
    <property type="entry name" value="SWIB/MDM2 domain"/>
    <property type="match status" value="1"/>
</dbReference>